<dbReference type="InterPro" id="IPR036188">
    <property type="entry name" value="FAD/NAD-bd_sf"/>
</dbReference>
<accession>A0A4S8QJF4</accession>
<evidence type="ECO:0000313" key="2">
    <source>
        <dbReference type="EMBL" id="THV43941.1"/>
    </source>
</evidence>
<gene>
    <name evidence="2" type="ORF">BGAL_0802g00020</name>
</gene>
<dbReference type="SUPFAM" id="SSF51905">
    <property type="entry name" value="FAD/NAD(P)-binding domain"/>
    <property type="match status" value="1"/>
</dbReference>
<dbReference type="Gene3D" id="3.30.9.10">
    <property type="entry name" value="D-Amino Acid Oxidase, subunit A, domain 2"/>
    <property type="match status" value="1"/>
</dbReference>
<evidence type="ECO:0000313" key="3">
    <source>
        <dbReference type="Proteomes" id="UP000308671"/>
    </source>
</evidence>
<evidence type="ECO:0000259" key="1">
    <source>
        <dbReference type="Pfam" id="PF01266"/>
    </source>
</evidence>
<dbReference type="OrthoDB" id="429143at2759"/>
<comment type="caution">
    <text evidence="2">The sequence shown here is derived from an EMBL/GenBank/DDBJ whole genome shotgun (WGS) entry which is preliminary data.</text>
</comment>
<proteinExistence type="predicted"/>
<sequence>MSFIVPQLGSSYIPLTVRQEALDRVFADPGIPDAVHSTKSFWMKDPHPDVANVQSEHLPNFADYVIIGSGITGASVAQALLENLETASPSEVQSSSRAKVIMLEARDSCSGATGRNGGHILETGEEYAMLKERLGKEEAIKIHKLRISHLEALIKSAENLGLTEKTQVRKVRFLSVYFHQEAWEDIRKDIELFMAEMPDDSKGWGFIEADELAKEFGIPNAAGAVTGIAGAMWPYKFVTGLLAHLRKQFTTDFRLETNTSVSEIRGGNEYYEVITPRGTIKTKHVIHCTNAHIGHLVPGIKGCIFPIVGQMSAQHPGDKFKPQSDHSWIFNYDHGFDYLTQLPVTAASHGEMMMGGGYAQTQGGGIHETGVSHDAELNMYANIHLRGVLGAVFAPENWGAVKAPAVSAMWTGNMGFSTDGLPWVGKLPASLTKRNLTATTRGAEWAAAAFSGEGMVHAWLSGKALAHMIRSAEASESESESETADVLVPEWFPEAMVITEKRLARSRLARDAQEESERVL</sequence>
<dbReference type="EMBL" id="PQXL01000797">
    <property type="protein sequence ID" value="THV43941.1"/>
    <property type="molecule type" value="Genomic_DNA"/>
</dbReference>
<dbReference type="InterPro" id="IPR006076">
    <property type="entry name" value="FAD-dep_OxRdtase"/>
</dbReference>
<organism evidence="2 3">
    <name type="scientific">Botrytis galanthina</name>
    <dbReference type="NCBI Taxonomy" id="278940"/>
    <lineage>
        <taxon>Eukaryota</taxon>
        <taxon>Fungi</taxon>
        <taxon>Dikarya</taxon>
        <taxon>Ascomycota</taxon>
        <taxon>Pezizomycotina</taxon>
        <taxon>Leotiomycetes</taxon>
        <taxon>Helotiales</taxon>
        <taxon>Sclerotiniaceae</taxon>
        <taxon>Botrytis</taxon>
    </lineage>
</organism>
<reference evidence="2 3" key="1">
    <citation type="submission" date="2017-12" db="EMBL/GenBank/DDBJ databases">
        <title>Comparative genomics of Botrytis spp.</title>
        <authorList>
            <person name="Valero-Jimenez C.A."/>
            <person name="Tapia P."/>
            <person name="Veloso J."/>
            <person name="Silva-Moreno E."/>
            <person name="Staats M."/>
            <person name="Valdes J.H."/>
            <person name="Van Kan J.A.L."/>
        </authorList>
    </citation>
    <scope>NUCLEOTIDE SEQUENCE [LARGE SCALE GENOMIC DNA]</scope>
    <source>
        <strain evidence="2 3">MUCL435</strain>
    </source>
</reference>
<dbReference type="Gene3D" id="3.50.50.60">
    <property type="entry name" value="FAD/NAD(P)-binding domain"/>
    <property type="match status" value="1"/>
</dbReference>
<dbReference type="AlphaFoldDB" id="A0A4S8QJF4"/>
<dbReference type="Proteomes" id="UP000308671">
    <property type="component" value="Unassembled WGS sequence"/>
</dbReference>
<keyword evidence="3" id="KW-1185">Reference proteome</keyword>
<dbReference type="PANTHER" id="PTHR13847">
    <property type="entry name" value="SARCOSINE DEHYDROGENASE-RELATED"/>
    <property type="match status" value="1"/>
</dbReference>
<dbReference type="PANTHER" id="PTHR13847:SF213">
    <property type="entry name" value="DEPENDENT OXIDOREDUCTASE, PUTATIVE-RELATED"/>
    <property type="match status" value="1"/>
</dbReference>
<dbReference type="GO" id="GO:0005737">
    <property type="term" value="C:cytoplasm"/>
    <property type="evidence" value="ECO:0007669"/>
    <property type="project" value="TreeGrafter"/>
</dbReference>
<protein>
    <recommendedName>
        <fullName evidence="1">FAD dependent oxidoreductase domain-containing protein</fullName>
    </recommendedName>
</protein>
<feature type="domain" description="FAD dependent oxidoreductase" evidence="1">
    <location>
        <begin position="63"/>
        <end position="468"/>
    </location>
</feature>
<name>A0A4S8QJF4_9HELO</name>
<dbReference type="Pfam" id="PF01266">
    <property type="entry name" value="DAO"/>
    <property type="match status" value="1"/>
</dbReference>